<dbReference type="EMBL" id="MN738835">
    <property type="protein sequence ID" value="QHT38826.1"/>
    <property type="molecule type" value="Genomic_DNA"/>
</dbReference>
<proteinExistence type="predicted"/>
<accession>A0A6C0FAD2</accession>
<protein>
    <submittedName>
        <fullName evidence="2">Uncharacterized protein</fullName>
    </submittedName>
</protein>
<sequence length="260" mass="30681">MNIMNSVSDSYRGHLETSQYLAEAKKSALEEYQKLQLSDIISPEYKGKYINELTLEQQNKAAAFYVGVLVLDEYRKRESYELHHDYELTKLIVQMFVEYPFLKSLYDVAMRKYAKEQYTALKTSALFKDENKGKQLKDFTQAEQTNMSKWYKEVETLREYMFAIRQLKSNNHYVNIEESDKLISDITQLFHDYPFIEKIGEPSPGDDGIGENELRGGLKKSSKTRKQKRKRNSRHTSRKHRMSSSRGIKKRRRSRNSRKG</sequence>
<feature type="region of interest" description="Disordered" evidence="1">
    <location>
        <begin position="200"/>
        <end position="260"/>
    </location>
</feature>
<dbReference type="AlphaFoldDB" id="A0A6C0FAD2"/>
<evidence type="ECO:0000256" key="1">
    <source>
        <dbReference type="SAM" id="MobiDB-lite"/>
    </source>
</evidence>
<evidence type="ECO:0000313" key="2">
    <source>
        <dbReference type="EMBL" id="QHT38826.1"/>
    </source>
</evidence>
<name>A0A6C0FAD2_9ZZZZ</name>
<organism evidence="2">
    <name type="scientific">viral metagenome</name>
    <dbReference type="NCBI Taxonomy" id="1070528"/>
    <lineage>
        <taxon>unclassified sequences</taxon>
        <taxon>metagenomes</taxon>
        <taxon>organismal metagenomes</taxon>
    </lineage>
</organism>
<feature type="compositionally biased region" description="Basic residues" evidence="1">
    <location>
        <begin position="217"/>
        <end position="260"/>
    </location>
</feature>
<reference evidence="2" key="1">
    <citation type="journal article" date="2020" name="Nature">
        <title>Giant virus diversity and host interactions through global metagenomics.</title>
        <authorList>
            <person name="Schulz F."/>
            <person name="Roux S."/>
            <person name="Paez-Espino D."/>
            <person name="Jungbluth S."/>
            <person name="Walsh D.A."/>
            <person name="Denef V.J."/>
            <person name="McMahon K.D."/>
            <person name="Konstantinidis K.T."/>
            <person name="Eloe-Fadrosh E.A."/>
            <person name="Kyrpides N.C."/>
            <person name="Woyke T."/>
        </authorList>
    </citation>
    <scope>NUCLEOTIDE SEQUENCE</scope>
    <source>
        <strain evidence="2">GVMAG-S-ERX556106-38</strain>
    </source>
</reference>